<sequence>MMMYKLLDEVEQEDFSILHQLDEKISFVATKVVHLGDQLESVNTPRSRDERALRLMQHLNRFIDAEAPSDELFDDKDRVGGVGASHIDFKFEGARARISQKYDAVERRLIERFVSAQKRDDRDAMKEVAAVVAQFKGFSQCVDAFIEQSQMGMFVSRDIFREIVPVCERNEALIHYVFHNPAQVMGRFVLTIFQGRLQEHLHQTLADQSSGARYLDQLCELYSRTQHLTKQLAKFNMGHDSSFLSKLAKKLFQEYINTYISKELTQLRQACSDTLDEYYASQSHQKRVLYGGLGELRREAAVVLGTKTSINIAAVENHGGRTFLSEETAINLLQEAKKALKRCQVLSRPQELAQNALQLFDILTNSLLVEHIDYGIELALQAVPVNEPRAEPQLYFYDVVRQTNGMVHLLEKQYADSLLPLVAGSSCQPEAAQKRRSLLAGLQSKLDVGLDRTLSAACAWVRVLLQTEQKKADFRPDTEEVVLASATQACRKVVRFVNGQAARVQDSCDGKNVDAVLTELGERLHRVVLEHLLQFQYNTTGAMAVICDVNEYRKCVDAWKIAHVTALFETLHSLCNLLLVLPDNLRQVCSQGQLAGLDRAVLMSFIQLRTDFKTSKLGLQLRW</sequence>
<comment type="similarity">
    <text evidence="1">Belongs to the SEC10 family.</text>
</comment>
<proteinExistence type="inferred from homology"/>
<dbReference type="Pfam" id="PF07393">
    <property type="entry name" value="Sec10_HB"/>
    <property type="match status" value="1"/>
</dbReference>
<gene>
    <name evidence="9" type="primary">Sec10</name>
    <name evidence="9" type="ORF">FJT64_020326</name>
</gene>
<dbReference type="InterPro" id="IPR009976">
    <property type="entry name" value="Sec10-like"/>
</dbReference>
<evidence type="ECO:0000256" key="6">
    <source>
        <dbReference type="ARBA" id="ARBA00031471"/>
    </source>
</evidence>
<dbReference type="OrthoDB" id="125856at2759"/>
<dbReference type="InterPro" id="IPR048625">
    <property type="entry name" value="Sec10_N"/>
</dbReference>
<dbReference type="EMBL" id="VIIS01000485">
    <property type="protein sequence ID" value="KAF0308435.1"/>
    <property type="molecule type" value="Genomic_DNA"/>
</dbReference>
<evidence type="ECO:0000259" key="8">
    <source>
        <dbReference type="Pfam" id="PF20667"/>
    </source>
</evidence>
<evidence type="ECO:0000256" key="5">
    <source>
        <dbReference type="ARBA" id="ARBA00023054"/>
    </source>
</evidence>
<dbReference type="PANTHER" id="PTHR12100">
    <property type="entry name" value="SEC10"/>
    <property type="match status" value="1"/>
</dbReference>
<evidence type="ECO:0000313" key="10">
    <source>
        <dbReference type="Proteomes" id="UP000440578"/>
    </source>
</evidence>
<dbReference type="GO" id="GO:0006893">
    <property type="term" value="P:Golgi to plasma membrane transport"/>
    <property type="evidence" value="ECO:0007669"/>
    <property type="project" value="TreeGrafter"/>
</dbReference>
<comment type="caution">
    <text evidence="9">The sequence shown here is derived from an EMBL/GenBank/DDBJ whole genome shotgun (WGS) entry which is preliminary data.</text>
</comment>
<evidence type="ECO:0000256" key="3">
    <source>
        <dbReference type="ARBA" id="ARBA00022448"/>
    </source>
</evidence>
<dbReference type="Pfam" id="PF20667">
    <property type="entry name" value="Sec10_N"/>
    <property type="match status" value="1"/>
</dbReference>
<keyword evidence="10" id="KW-1185">Reference proteome</keyword>
<feature type="domain" description="Exocyst complex component Sec10 N-terminal" evidence="8">
    <location>
        <begin position="15"/>
        <end position="73"/>
    </location>
</feature>
<dbReference type="GO" id="GO:0000145">
    <property type="term" value="C:exocyst"/>
    <property type="evidence" value="ECO:0007669"/>
    <property type="project" value="TreeGrafter"/>
</dbReference>
<evidence type="ECO:0000256" key="2">
    <source>
        <dbReference type="ARBA" id="ARBA00017524"/>
    </source>
</evidence>
<evidence type="ECO:0000313" key="9">
    <source>
        <dbReference type="EMBL" id="KAF0308435.1"/>
    </source>
</evidence>
<dbReference type="Proteomes" id="UP000440578">
    <property type="component" value="Unassembled WGS sequence"/>
</dbReference>
<keyword evidence="4" id="KW-0268">Exocytosis</keyword>
<keyword evidence="3" id="KW-0813">Transport</keyword>
<reference evidence="9 10" key="1">
    <citation type="submission" date="2019-07" db="EMBL/GenBank/DDBJ databases">
        <title>Draft genome assembly of a fouling barnacle, Amphibalanus amphitrite (Darwin, 1854): The first reference genome for Thecostraca.</title>
        <authorList>
            <person name="Kim W."/>
        </authorList>
    </citation>
    <scope>NUCLEOTIDE SEQUENCE [LARGE SCALE GENOMIC DNA]</scope>
    <source>
        <strain evidence="9">SNU_AA5</strain>
        <tissue evidence="9">Soma without cirri and trophi</tissue>
    </source>
</reference>
<dbReference type="PANTHER" id="PTHR12100:SF0">
    <property type="entry name" value="EXOCYST COMPLEX COMPONENT 5"/>
    <property type="match status" value="1"/>
</dbReference>
<organism evidence="9 10">
    <name type="scientific">Amphibalanus amphitrite</name>
    <name type="common">Striped barnacle</name>
    <name type="synonym">Balanus amphitrite</name>
    <dbReference type="NCBI Taxonomy" id="1232801"/>
    <lineage>
        <taxon>Eukaryota</taxon>
        <taxon>Metazoa</taxon>
        <taxon>Ecdysozoa</taxon>
        <taxon>Arthropoda</taxon>
        <taxon>Crustacea</taxon>
        <taxon>Multicrustacea</taxon>
        <taxon>Cirripedia</taxon>
        <taxon>Thoracica</taxon>
        <taxon>Thoracicalcarea</taxon>
        <taxon>Balanomorpha</taxon>
        <taxon>Balanoidea</taxon>
        <taxon>Balanidae</taxon>
        <taxon>Amphibalaninae</taxon>
        <taxon>Amphibalanus</taxon>
    </lineage>
</organism>
<accession>A0A6A4WNL5</accession>
<dbReference type="GO" id="GO:0006887">
    <property type="term" value="P:exocytosis"/>
    <property type="evidence" value="ECO:0007669"/>
    <property type="project" value="UniProtKB-KW"/>
</dbReference>
<evidence type="ECO:0000259" key="7">
    <source>
        <dbReference type="Pfam" id="PF07393"/>
    </source>
</evidence>
<protein>
    <recommendedName>
        <fullName evidence="2">Exocyst complex component 5</fullName>
    </recommendedName>
    <alternativeName>
        <fullName evidence="6">Exocyst complex component Sec10</fullName>
    </alternativeName>
</protein>
<evidence type="ECO:0000256" key="1">
    <source>
        <dbReference type="ARBA" id="ARBA00006572"/>
    </source>
</evidence>
<feature type="domain" description="Exocyst complex component Sec10-like alpha-helical bundle" evidence="7">
    <location>
        <begin position="90"/>
        <end position="620"/>
    </location>
</feature>
<dbReference type="AlphaFoldDB" id="A0A6A4WNL5"/>
<evidence type="ECO:0000256" key="4">
    <source>
        <dbReference type="ARBA" id="ARBA00022483"/>
    </source>
</evidence>
<dbReference type="InterPro" id="IPR048627">
    <property type="entry name" value="Sec10_HB"/>
</dbReference>
<name>A0A6A4WNL5_AMPAM</name>
<keyword evidence="5" id="KW-0175">Coiled coil</keyword>